<evidence type="ECO:0008006" key="3">
    <source>
        <dbReference type="Google" id="ProtNLM"/>
    </source>
</evidence>
<name>A0A2N1NE00_9GLOM</name>
<dbReference type="Proteomes" id="UP000233469">
    <property type="component" value="Unassembled WGS sequence"/>
</dbReference>
<gene>
    <name evidence="1" type="ORF">RhiirC2_777556</name>
</gene>
<accession>A0A2N1NE00</accession>
<dbReference type="EMBL" id="LLXL01000458">
    <property type="protein sequence ID" value="PKK72143.1"/>
    <property type="molecule type" value="Genomic_DNA"/>
</dbReference>
<organism evidence="1 2">
    <name type="scientific">Rhizophagus irregularis</name>
    <dbReference type="NCBI Taxonomy" id="588596"/>
    <lineage>
        <taxon>Eukaryota</taxon>
        <taxon>Fungi</taxon>
        <taxon>Fungi incertae sedis</taxon>
        <taxon>Mucoromycota</taxon>
        <taxon>Glomeromycotina</taxon>
        <taxon>Glomeromycetes</taxon>
        <taxon>Glomerales</taxon>
        <taxon>Glomeraceae</taxon>
        <taxon>Rhizophagus</taxon>
    </lineage>
</organism>
<proteinExistence type="predicted"/>
<sequence length="321" mass="37037">MMISINCLLLGKTSFDDTFAVNVVDNNKIIDVCVNINNLKISDLKFLIWNKKKDTLGMKLWKVDIAEKLTHVIVQVPTAAGKRLPMFNRNLHPVSATGPSQQGITYDIEKILEEILKDITKNSKSLNLEPKQQLIILLHIDEYQEIIDFNNNKYWKIIFLSGTALRDVTKKFGPSSYFFVFVECPLLSTTEIREIVDYYANENGDKQQGWMTSASFLQILYDTGRLPRALQYVLEKSLSTNNFFDQLKEGAFSFFNDIFNSVVETLNKKYCIRDFVQKNKNTSRQLLYHCICGIPVKLEQVLDIDKPHLTVEKLERDGYLI</sequence>
<dbReference type="AlphaFoldDB" id="A0A2N1NE00"/>
<reference evidence="1 2" key="2">
    <citation type="submission" date="2017-10" db="EMBL/GenBank/DDBJ databases">
        <title>Extensive intraspecific genome diversity in a model arbuscular mycorrhizal fungus.</title>
        <authorList>
            <person name="Chen E.C.H."/>
            <person name="Morin E."/>
            <person name="Baudet D."/>
            <person name="Noel J."/>
            <person name="Ndikumana S."/>
            <person name="Charron P."/>
            <person name="St-Onge C."/>
            <person name="Giorgi J."/>
            <person name="Grigoriev I.V."/>
            <person name="Roux C."/>
            <person name="Martin F.M."/>
            <person name="Corradi N."/>
        </authorList>
    </citation>
    <scope>NUCLEOTIDE SEQUENCE [LARGE SCALE GENOMIC DNA]</scope>
    <source>
        <strain evidence="1 2">C2</strain>
    </source>
</reference>
<protein>
    <recommendedName>
        <fullName evidence="3">Crinkler family protein</fullName>
    </recommendedName>
</protein>
<reference evidence="1 2" key="1">
    <citation type="submission" date="2016-04" db="EMBL/GenBank/DDBJ databases">
        <title>Genome analyses suggest a sexual origin of heterokaryosis in a supposedly ancient asexual fungus.</title>
        <authorList>
            <person name="Ropars J."/>
            <person name="Sedzielewska K."/>
            <person name="Noel J."/>
            <person name="Charron P."/>
            <person name="Farinelli L."/>
            <person name="Marton T."/>
            <person name="Kruger M."/>
            <person name="Pelin A."/>
            <person name="Brachmann A."/>
            <person name="Corradi N."/>
        </authorList>
    </citation>
    <scope>NUCLEOTIDE SEQUENCE [LARGE SCALE GENOMIC DNA]</scope>
    <source>
        <strain evidence="1 2">C2</strain>
    </source>
</reference>
<dbReference type="VEuPathDB" id="FungiDB:FUN_010927"/>
<evidence type="ECO:0000313" key="2">
    <source>
        <dbReference type="Proteomes" id="UP000233469"/>
    </source>
</evidence>
<dbReference type="VEuPathDB" id="FungiDB:RhiirA1_450877"/>
<evidence type="ECO:0000313" key="1">
    <source>
        <dbReference type="EMBL" id="PKK72143.1"/>
    </source>
</evidence>
<comment type="caution">
    <text evidence="1">The sequence shown here is derived from an EMBL/GenBank/DDBJ whole genome shotgun (WGS) entry which is preliminary data.</text>
</comment>